<keyword evidence="6" id="KW-1185">Reference proteome</keyword>
<dbReference type="SMART" id="SM00320">
    <property type="entry name" value="WD40"/>
    <property type="match status" value="6"/>
</dbReference>
<feature type="region of interest" description="Disordered" evidence="4">
    <location>
        <begin position="1"/>
        <end position="129"/>
    </location>
</feature>
<keyword evidence="2" id="KW-0677">Repeat</keyword>
<evidence type="ECO:0000313" key="6">
    <source>
        <dbReference type="Proteomes" id="UP001295684"/>
    </source>
</evidence>
<dbReference type="EMBL" id="CAMPGE010024900">
    <property type="protein sequence ID" value="CAI2382709.1"/>
    <property type="molecule type" value="Genomic_DNA"/>
</dbReference>
<evidence type="ECO:0000256" key="1">
    <source>
        <dbReference type="ARBA" id="ARBA00022574"/>
    </source>
</evidence>
<comment type="caution">
    <text evidence="5">The sequence shown here is derived from an EMBL/GenBank/DDBJ whole genome shotgun (WGS) entry which is preliminary data.</text>
</comment>
<evidence type="ECO:0000256" key="3">
    <source>
        <dbReference type="PROSITE-ProRule" id="PRU00221"/>
    </source>
</evidence>
<feature type="compositionally biased region" description="Acidic residues" evidence="4">
    <location>
        <begin position="59"/>
        <end position="68"/>
    </location>
</feature>
<dbReference type="Gene3D" id="2.130.10.10">
    <property type="entry name" value="YVTN repeat-like/Quinoprotein amine dehydrogenase"/>
    <property type="match status" value="1"/>
</dbReference>
<evidence type="ECO:0000256" key="2">
    <source>
        <dbReference type="ARBA" id="ARBA00022737"/>
    </source>
</evidence>
<proteinExistence type="predicted"/>
<dbReference type="InterPro" id="IPR015943">
    <property type="entry name" value="WD40/YVTN_repeat-like_dom_sf"/>
</dbReference>
<accession>A0AAD1Y105</accession>
<dbReference type="PROSITE" id="PS00678">
    <property type="entry name" value="WD_REPEATS_1"/>
    <property type="match status" value="1"/>
</dbReference>
<sequence>MDTKEEAKEKAARDGQDPSKNTPEDEEDEKVNDLDRHDPYDDEEEDAHSTGGNRNREEQDVEEDDFYDEESKGPSGLSRESHSRGRRDAEEEDEEEDKKRDENQGLLEGQEGHEEGKNEPILFTPIKSEGDPIDFERKTQYRFPLTSRLFKACCCCFSGKRNIEVMRNDQIFEEFKGEEYKSNKIEIKINKSGPLALDQYILHPFVKVHLVDLRTYKYLAKANMDIPGVYNREKISYYNSHKVHFQHPNVDYYLPLSTAHYDLRDKAENFCSWYESFSVDIRVEDFLNPYVVILFEILDYSAALLLENSKKLNADKMLPIAWGFLRPIGCARQHLADSQIQLYYYKGRHTKERRMKNEIDLRTPDVLCELNWPNKTKYPSYLEINLNFLNDEVPQTITHFSRYPWEYEVGLREFSKRPGAKRAVTFGRKRTGDQEPEERMKYYKWERAKNEGCKLPNKFLRKLETEELGAFRIKFSNNGDFLAVACSVNNSRTILKIFQVTTGEILMKLKGHHDLIHDIIWSNDDKILSTCSADGSVKIWDVSSVDQEGPNKLDHNENDTYYYICELIHPSYVYGGKFYKEGTYKGSRYKILVTICYDQVIRFWHLEFNSEGVFTYKSCIKSLNFLNLDSMRKALIENKLDMDFLQNPTLANHVYPNCIMIDKMGKLFVGDSIGLIRTWDLSYLDGEIYADNYFIIKHKEIEDDTVNKIMIDPDSEDKIIVHSRDSCIRIIEFDRDLKKDAKVRTRLFGARSAYQMIRSCASPDGAYLASGSEKGNINVWNIHTEERFSQEYNCKFLDSTCDVDWNNKFNMIATCGFGESYPVLIYVYEKTQKEVYFSMGRNLVDEDLFDGSESLVTTNTKSHDATRTEYSDGDRRSVVTDNRTDEYHSYFSDRNSESRLGRPSHRSEDDNFHTPKK</sequence>
<dbReference type="Pfam" id="PF00400">
    <property type="entry name" value="WD40"/>
    <property type="match status" value="2"/>
</dbReference>
<evidence type="ECO:0000313" key="5">
    <source>
        <dbReference type="EMBL" id="CAI2382709.1"/>
    </source>
</evidence>
<feature type="repeat" description="WD" evidence="3">
    <location>
        <begin position="509"/>
        <end position="544"/>
    </location>
</feature>
<dbReference type="PROSITE" id="PS50294">
    <property type="entry name" value="WD_REPEATS_REGION"/>
    <property type="match status" value="1"/>
</dbReference>
<feature type="region of interest" description="Disordered" evidence="4">
    <location>
        <begin position="858"/>
        <end position="917"/>
    </location>
</feature>
<dbReference type="GO" id="GO:0036064">
    <property type="term" value="C:ciliary basal body"/>
    <property type="evidence" value="ECO:0007669"/>
    <property type="project" value="TreeGrafter"/>
</dbReference>
<reference evidence="5" key="1">
    <citation type="submission" date="2023-07" db="EMBL/GenBank/DDBJ databases">
        <authorList>
            <consortium name="AG Swart"/>
            <person name="Singh M."/>
            <person name="Singh A."/>
            <person name="Seah K."/>
            <person name="Emmerich C."/>
        </authorList>
    </citation>
    <scope>NUCLEOTIDE SEQUENCE</scope>
    <source>
        <strain evidence="5">DP1</strain>
    </source>
</reference>
<dbReference type="PROSITE" id="PS50082">
    <property type="entry name" value="WD_REPEATS_2"/>
    <property type="match status" value="2"/>
</dbReference>
<feature type="compositionally biased region" description="Basic and acidic residues" evidence="4">
    <location>
        <begin position="894"/>
        <end position="917"/>
    </location>
</feature>
<dbReference type="InterPro" id="IPR019775">
    <property type="entry name" value="WD40_repeat_CS"/>
</dbReference>
<protein>
    <submittedName>
        <fullName evidence="5">Uncharacterized protein</fullName>
    </submittedName>
</protein>
<dbReference type="Proteomes" id="UP001295684">
    <property type="component" value="Unassembled WGS sequence"/>
</dbReference>
<dbReference type="PANTHER" id="PTHR44499:SF1">
    <property type="entry name" value="JOUBERIN"/>
    <property type="match status" value="1"/>
</dbReference>
<keyword evidence="1 3" id="KW-0853">WD repeat</keyword>
<feature type="repeat" description="WD" evidence="3">
    <location>
        <begin position="762"/>
        <end position="790"/>
    </location>
</feature>
<dbReference type="InterPro" id="IPR052803">
    <property type="entry name" value="Cilium-Associated_Jouberin"/>
</dbReference>
<dbReference type="GO" id="GO:0044458">
    <property type="term" value="P:motile cilium assembly"/>
    <property type="evidence" value="ECO:0007669"/>
    <property type="project" value="TreeGrafter"/>
</dbReference>
<gene>
    <name evidence="5" type="ORF">ECRASSUSDP1_LOCUS24193</name>
</gene>
<evidence type="ECO:0000256" key="4">
    <source>
        <dbReference type="SAM" id="MobiDB-lite"/>
    </source>
</evidence>
<dbReference type="AlphaFoldDB" id="A0AAD1Y105"/>
<feature type="compositionally biased region" description="Basic and acidic residues" evidence="4">
    <location>
        <begin position="79"/>
        <end position="89"/>
    </location>
</feature>
<dbReference type="SUPFAM" id="SSF50978">
    <property type="entry name" value="WD40 repeat-like"/>
    <property type="match status" value="1"/>
</dbReference>
<organism evidence="5 6">
    <name type="scientific">Euplotes crassus</name>
    <dbReference type="NCBI Taxonomy" id="5936"/>
    <lineage>
        <taxon>Eukaryota</taxon>
        <taxon>Sar</taxon>
        <taxon>Alveolata</taxon>
        <taxon>Ciliophora</taxon>
        <taxon>Intramacronucleata</taxon>
        <taxon>Spirotrichea</taxon>
        <taxon>Hypotrichia</taxon>
        <taxon>Euplotida</taxon>
        <taxon>Euplotidae</taxon>
        <taxon>Moneuplotes</taxon>
    </lineage>
</organism>
<dbReference type="InterPro" id="IPR036322">
    <property type="entry name" value="WD40_repeat_dom_sf"/>
</dbReference>
<dbReference type="InterPro" id="IPR001680">
    <property type="entry name" value="WD40_rpt"/>
</dbReference>
<dbReference type="PANTHER" id="PTHR44499">
    <property type="entry name" value="JOUBERIN"/>
    <property type="match status" value="1"/>
</dbReference>
<name>A0AAD1Y105_EUPCR</name>
<feature type="compositionally biased region" description="Basic and acidic residues" evidence="4">
    <location>
        <begin position="861"/>
        <end position="888"/>
    </location>
</feature>
<feature type="compositionally biased region" description="Basic and acidic residues" evidence="4">
    <location>
        <begin position="1"/>
        <end position="17"/>
    </location>
</feature>